<dbReference type="InterPro" id="IPR046341">
    <property type="entry name" value="SET_dom_sf"/>
</dbReference>
<dbReference type="Gene3D" id="2.170.270.10">
    <property type="entry name" value="SET domain"/>
    <property type="match status" value="1"/>
</dbReference>
<name>A0AAW1RSR1_9CHLO</name>
<organism evidence="2 3">
    <name type="scientific">Apatococcus lobatus</name>
    <dbReference type="NCBI Taxonomy" id="904363"/>
    <lineage>
        <taxon>Eukaryota</taxon>
        <taxon>Viridiplantae</taxon>
        <taxon>Chlorophyta</taxon>
        <taxon>core chlorophytes</taxon>
        <taxon>Trebouxiophyceae</taxon>
        <taxon>Chlorellales</taxon>
        <taxon>Chlorellaceae</taxon>
        <taxon>Apatococcus</taxon>
    </lineage>
</organism>
<dbReference type="Proteomes" id="UP001438707">
    <property type="component" value="Unassembled WGS sequence"/>
</dbReference>
<evidence type="ECO:0000259" key="1">
    <source>
        <dbReference type="PROSITE" id="PS50280"/>
    </source>
</evidence>
<dbReference type="EMBL" id="JALJOS010000007">
    <property type="protein sequence ID" value="KAK9836909.1"/>
    <property type="molecule type" value="Genomic_DNA"/>
</dbReference>
<evidence type="ECO:0000313" key="2">
    <source>
        <dbReference type="EMBL" id="KAK9836909.1"/>
    </source>
</evidence>
<reference evidence="2 3" key="1">
    <citation type="journal article" date="2024" name="Nat. Commun.">
        <title>Phylogenomics reveals the evolutionary origins of lichenization in chlorophyte algae.</title>
        <authorList>
            <person name="Puginier C."/>
            <person name="Libourel C."/>
            <person name="Otte J."/>
            <person name="Skaloud P."/>
            <person name="Haon M."/>
            <person name="Grisel S."/>
            <person name="Petersen M."/>
            <person name="Berrin J.G."/>
            <person name="Delaux P.M."/>
            <person name="Dal Grande F."/>
            <person name="Keller J."/>
        </authorList>
    </citation>
    <scope>NUCLEOTIDE SEQUENCE [LARGE SCALE GENOMIC DNA]</scope>
    <source>
        <strain evidence="2 3">SAG 2145</strain>
    </source>
</reference>
<gene>
    <name evidence="2" type="ORF">WJX74_010984</name>
</gene>
<feature type="domain" description="SET" evidence="1">
    <location>
        <begin position="30"/>
        <end position="139"/>
    </location>
</feature>
<keyword evidence="3" id="KW-1185">Reference proteome</keyword>
<protein>
    <recommendedName>
        <fullName evidence="1">SET domain-containing protein</fullName>
    </recommendedName>
</protein>
<dbReference type="AlphaFoldDB" id="A0AAW1RSR1"/>
<accession>A0AAW1RSR1</accession>
<dbReference type="SMART" id="SM00317">
    <property type="entry name" value="SET"/>
    <property type="match status" value="1"/>
</dbReference>
<dbReference type="CDD" id="cd10540">
    <property type="entry name" value="SET_SpSet7-like"/>
    <property type="match status" value="1"/>
</dbReference>
<evidence type="ECO:0000313" key="3">
    <source>
        <dbReference type="Proteomes" id="UP001438707"/>
    </source>
</evidence>
<proteinExistence type="predicted"/>
<dbReference type="Pfam" id="PF00856">
    <property type="entry name" value="SET"/>
    <property type="match status" value="1"/>
</dbReference>
<dbReference type="PROSITE" id="PS50280">
    <property type="entry name" value="SET"/>
    <property type="match status" value="1"/>
</dbReference>
<dbReference type="InterPro" id="IPR001214">
    <property type="entry name" value="SET_dom"/>
</dbReference>
<comment type="caution">
    <text evidence="2">The sequence shown here is derived from an EMBL/GenBank/DDBJ whole genome shotgun (WGS) entry which is preliminary data.</text>
</comment>
<dbReference type="SUPFAM" id="SSF82199">
    <property type="entry name" value="SET domain"/>
    <property type="match status" value="1"/>
</dbReference>
<sequence length="172" mass="19563">MNQQADLVVHSGLPAGYQTETRRLVRDCCKVVRVVYTAEEVGRGVAANCPISKGSLVEVSECILVPRQEYQEFARHTAFEHYLFHGQNGDMLLALGLGSLFNHSAQPNLDYRVDQPKLHVLFYAARDILEHEELFIFYGDNLWFSDTMQRATSLDLSDNEQKFFAAFNLDDS</sequence>